<organism evidence="3 4">
    <name type="scientific">Hermetia illucens</name>
    <name type="common">Black soldier fly</name>
    <dbReference type="NCBI Taxonomy" id="343691"/>
    <lineage>
        <taxon>Eukaryota</taxon>
        <taxon>Metazoa</taxon>
        <taxon>Ecdysozoa</taxon>
        <taxon>Arthropoda</taxon>
        <taxon>Hexapoda</taxon>
        <taxon>Insecta</taxon>
        <taxon>Pterygota</taxon>
        <taxon>Neoptera</taxon>
        <taxon>Endopterygota</taxon>
        <taxon>Diptera</taxon>
        <taxon>Brachycera</taxon>
        <taxon>Stratiomyomorpha</taxon>
        <taxon>Stratiomyidae</taxon>
        <taxon>Hermetiinae</taxon>
        <taxon>Hermetia</taxon>
    </lineage>
</organism>
<evidence type="ECO:0000259" key="2">
    <source>
        <dbReference type="PROSITE" id="PS50994"/>
    </source>
</evidence>
<dbReference type="OrthoDB" id="5987340at2759"/>
<feature type="domain" description="Integrase catalytic" evidence="2">
    <location>
        <begin position="136"/>
        <end position="333"/>
    </location>
</feature>
<dbReference type="GO" id="GO:0015074">
    <property type="term" value="P:DNA integration"/>
    <property type="evidence" value="ECO:0007669"/>
    <property type="project" value="InterPro"/>
</dbReference>
<feature type="compositionally biased region" description="Polar residues" evidence="1">
    <location>
        <begin position="483"/>
        <end position="492"/>
    </location>
</feature>
<dbReference type="InterPro" id="IPR001584">
    <property type="entry name" value="Integrase_cat-core"/>
</dbReference>
<evidence type="ECO:0000256" key="1">
    <source>
        <dbReference type="SAM" id="MobiDB-lite"/>
    </source>
</evidence>
<gene>
    <name evidence="3" type="ORF">HERILL_LOCUS7297</name>
</gene>
<name>A0A7R8UP30_HERIL</name>
<dbReference type="GO" id="GO:0003676">
    <property type="term" value="F:nucleic acid binding"/>
    <property type="evidence" value="ECO:0007669"/>
    <property type="project" value="InterPro"/>
</dbReference>
<accession>A0A7R8UP30</accession>
<keyword evidence="4" id="KW-1185">Reference proteome</keyword>
<evidence type="ECO:0000313" key="4">
    <source>
        <dbReference type="Proteomes" id="UP000594454"/>
    </source>
</evidence>
<dbReference type="InterPro" id="IPR036397">
    <property type="entry name" value="RNaseH_sf"/>
</dbReference>
<dbReference type="InterPro" id="IPR041588">
    <property type="entry name" value="Integrase_H2C2"/>
</dbReference>
<dbReference type="InterPro" id="IPR040676">
    <property type="entry name" value="DUF5641"/>
</dbReference>
<dbReference type="PANTHER" id="PTHR47331:SF1">
    <property type="entry name" value="GAG-LIKE PROTEIN"/>
    <property type="match status" value="1"/>
</dbReference>
<reference evidence="3 4" key="1">
    <citation type="submission" date="2020-11" db="EMBL/GenBank/DDBJ databases">
        <authorList>
            <person name="Wallbank WR R."/>
            <person name="Pardo Diaz C."/>
            <person name="Kozak K."/>
            <person name="Martin S."/>
            <person name="Jiggins C."/>
            <person name="Moest M."/>
            <person name="Warren A I."/>
            <person name="Generalovic N T."/>
            <person name="Byers J.R.P. K."/>
            <person name="Montejo-Kovacevich G."/>
            <person name="Yen C E."/>
        </authorList>
    </citation>
    <scope>NUCLEOTIDE SEQUENCE [LARGE SCALE GENOMIC DNA]</scope>
</reference>
<dbReference type="EMBL" id="LR899011">
    <property type="protein sequence ID" value="CAD7084402.1"/>
    <property type="molecule type" value="Genomic_DNA"/>
</dbReference>
<dbReference type="OMA" id="SKLIRIM"/>
<dbReference type="Pfam" id="PF17921">
    <property type="entry name" value="Integrase_H2C2"/>
    <property type="match status" value="1"/>
</dbReference>
<dbReference type="AlphaFoldDB" id="A0A7R8UP30"/>
<protein>
    <recommendedName>
        <fullName evidence="2">Integrase catalytic domain-containing protein</fullName>
    </recommendedName>
</protein>
<dbReference type="InterPro" id="IPR012337">
    <property type="entry name" value="RNaseH-like_sf"/>
</dbReference>
<sequence>MACVRLIQALSFKDEIERLDKGQPIPATSKLFQLAPFTDSEGILRVGGRLRHSLLSDDRKHPVILSPDCKLSELIVRGYHLRTLHGGNQVTQAAIRRQYWILQSSKLVKTCIHKCITCFKSNAKPGEQLMGALPETRVTPGRAFKTCGLDFAGPMQLKWSSGRGAKTMKSYIALFICLKTKAIHLEVVSDLSGQARLAAIKRFVSRRGLCSDLYSDCGTNFVAASKEIKHQFMQMMKTVQSTVANDKITWHFIPPGSPHFGGLWEAGVKSVKLHLQKVIGDSLLTMEEMYTVLTQVVLTQIEAVLNSRPLMPISDDINDLEALTPAHFLIGEPLILIPQETPNEELNLLKKWKLTQQIVKQFWNRWSDEFISRLQQRPKWMKTKPNMEPGQLVLVKSENYPPSKWPLARITEVHPGADGLVRVATIKLHGRITKRPIVKLAALPIEDHHPVNIPEGSNKNEDASANKQDSQPTKVNRKRRTAKPTNEPTTRKTCCPRSISPSIVFFSHVGHSVSPPIDKYSIEHNINS</sequence>
<feature type="region of interest" description="Disordered" evidence="1">
    <location>
        <begin position="448"/>
        <end position="494"/>
    </location>
</feature>
<dbReference type="InParanoid" id="A0A7R8UP30"/>
<feature type="compositionally biased region" description="Polar residues" evidence="1">
    <location>
        <begin position="465"/>
        <end position="474"/>
    </location>
</feature>
<proteinExistence type="predicted"/>
<dbReference type="Pfam" id="PF18701">
    <property type="entry name" value="DUF5641"/>
    <property type="match status" value="1"/>
</dbReference>
<dbReference type="SUPFAM" id="SSF53098">
    <property type="entry name" value="Ribonuclease H-like"/>
    <property type="match status" value="1"/>
</dbReference>
<dbReference type="Proteomes" id="UP000594454">
    <property type="component" value="Chromosome 3"/>
</dbReference>
<dbReference type="Gene3D" id="3.30.420.10">
    <property type="entry name" value="Ribonuclease H-like superfamily/Ribonuclease H"/>
    <property type="match status" value="1"/>
</dbReference>
<evidence type="ECO:0000313" key="3">
    <source>
        <dbReference type="EMBL" id="CAD7084402.1"/>
    </source>
</evidence>
<dbReference type="PANTHER" id="PTHR47331">
    <property type="entry name" value="PHD-TYPE DOMAIN-CONTAINING PROTEIN"/>
    <property type="match status" value="1"/>
</dbReference>
<dbReference type="PROSITE" id="PS50994">
    <property type="entry name" value="INTEGRASE"/>
    <property type="match status" value="1"/>
</dbReference>